<evidence type="ECO:0000313" key="3">
    <source>
        <dbReference type="EMBL" id="QJA79518.1"/>
    </source>
</evidence>
<sequence length="198" mass="22161">MATTHKPSNNKQYDGSTPLKSVRQEMFIWNILQGMSQMEAYKNAKYSVPATENAVAVKASQLVRTPNVVARLTYTREQLQRELREKTGITQEKIVAELAKLAFSNMQDFVATDGEGNFSFNDWDGLSREQLAAVESIKITTNTTSNKDGSREFVTKNVTFKLHSKPGTLELLGKHLGIFEADNRQKADTLAIFLRGLS</sequence>
<dbReference type="InterPro" id="IPR038713">
    <property type="entry name" value="Terminase_Gp1_N_sf"/>
</dbReference>
<accession>A0A6H1ZNJ7</accession>
<evidence type="ECO:0000313" key="2">
    <source>
        <dbReference type="EMBL" id="QJA67699.1"/>
    </source>
</evidence>
<dbReference type="GO" id="GO:0051276">
    <property type="term" value="P:chromosome organization"/>
    <property type="evidence" value="ECO:0007669"/>
    <property type="project" value="InterPro"/>
</dbReference>
<dbReference type="EMBL" id="MT141575">
    <property type="protein sequence ID" value="QJA67699.1"/>
    <property type="molecule type" value="Genomic_DNA"/>
</dbReference>
<dbReference type="EMBL" id="MT142384">
    <property type="protein sequence ID" value="QJA79518.1"/>
    <property type="molecule type" value="Genomic_DNA"/>
</dbReference>
<dbReference type="Pfam" id="PF03592">
    <property type="entry name" value="Terminase_2"/>
    <property type="match status" value="1"/>
</dbReference>
<name>A0A6H1ZNJ7_9ZZZZ</name>
<dbReference type="Gene3D" id="1.10.10.1400">
    <property type="entry name" value="Terminase, small subunit, N-terminal DNA-binding domain, HTH motif"/>
    <property type="match status" value="1"/>
</dbReference>
<gene>
    <name evidence="3" type="ORF">MM415A00869_0016</name>
    <name evidence="2" type="ORF">MM415B00170_0008</name>
    <name evidence="1" type="ORF">TM448A01387_0005</name>
    <name evidence="4" type="ORF">TM448B03711_0004</name>
</gene>
<dbReference type="EMBL" id="MT144140">
    <property type="protein sequence ID" value="QJA49503.1"/>
    <property type="molecule type" value="Genomic_DNA"/>
</dbReference>
<proteinExistence type="predicted"/>
<evidence type="ECO:0000313" key="1">
    <source>
        <dbReference type="EMBL" id="QJA49503.1"/>
    </source>
</evidence>
<protein>
    <submittedName>
        <fullName evidence="1">Putative terminase</fullName>
    </submittedName>
</protein>
<dbReference type="AlphaFoldDB" id="A0A6H1ZNJ7"/>
<organism evidence="1">
    <name type="scientific">viral metagenome</name>
    <dbReference type="NCBI Taxonomy" id="1070528"/>
    <lineage>
        <taxon>unclassified sequences</taxon>
        <taxon>metagenomes</taxon>
        <taxon>organismal metagenomes</taxon>
    </lineage>
</organism>
<dbReference type="EMBL" id="MT145036">
    <property type="protein sequence ID" value="QJI02847.1"/>
    <property type="molecule type" value="Genomic_DNA"/>
</dbReference>
<evidence type="ECO:0000313" key="4">
    <source>
        <dbReference type="EMBL" id="QJI02847.1"/>
    </source>
</evidence>
<reference evidence="1" key="1">
    <citation type="submission" date="2020-03" db="EMBL/GenBank/DDBJ databases">
        <title>The deep terrestrial virosphere.</title>
        <authorList>
            <person name="Holmfeldt K."/>
            <person name="Nilsson E."/>
            <person name="Simone D."/>
            <person name="Lopez-Fernandez M."/>
            <person name="Wu X."/>
            <person name="de Brujin I."/>
            <person name="Lundin D."/>
            <person name="Andersson A."/>
            <person name="Bertilsson S."/>
            <person name="Dopson M."/>
        </authorList>
    </citation>
    <scope>NUCLEOTIDE SEQUENCE</scope>
    <source>
        <strain evidence="3">MM415A00869</strain>
        <strain evidence="2">MM415B00170</strain>
        <strain evidence="1">TM448A01387</strain>
        <strain evidence="4">TM448B03711</strain>
    </source>
</reference>
<dbReference type="InterPro" id="IPR005335">
    <property type="entry name" value="Terminase_ssu"/>
</dbReference>